<reference evidence="10" key="1">
    <citation type="submission" date="2023-03" db="EMBL/GenBank/DDBJ databases">
        <authorList>
            <person name="Steffen K."/>
            <person name="Cardenas P."/>
        </authorList>
    </citation>
    <scope>NUCLEOTIDE SEQUENCE</scope>
</reference>
<dbReference type="InterPro" id="IPR036322">
    <property type="entry name" value="WD40_repeat_dom_sf"/>
</dbReference>
<dbReference type="Proteomes" id="UP001174909">
    <property type="component" value="Unassembled WGS sequence"/>
</dbReference>
<keyword evidence="4" id="KW-0853">WD repeat</keyword>
<evidence type="ECO:0000256" key="2">
    <source>
        <dbReference type="ARBA" id="ARBA00022517"/>
    </source>
</evidence>
<evidence type="ECO:0000256" key="8">
    <source>
        <dbReference type="SAM" id="MobiDB-lite"/>
    </source>
</evidence>
<keyword evidence="6" id="KW-0804">Transcription</keyword>
<accession>A0AA35R3H6</accession>
<evidence type="ECO:0000256" key="1">
    <source>
        <dbReference type="ARBA" id="ARBA00004604"/>
    </source>
</evidence>
<evidence type="ECO:0000313" key="10">
    <source>
        <dbReference type="EMBL" id="CAI8001887.1"/>
    </source>
</evidence>
<dbReference type="PANTHER" id="PTHR44215">
    <property type="entry name" value="WD REPEAT-CONTAINING PROTEIN 75"/>
    <property type="match status" value="1"/>
</dbReference>
<comment type="caution">
    <text evidence="10">The sequence shown here is derived from an EMBL/GenBank/DDBJ whole genome shotgun (WGS) entry which is preliminary data.</text>
</comment>
<keyword evidence="5" id="KW-0677">Repeat</keyword>
<feature type="region of interest" description="Disordered" evidence="8">
    <location>
        <begin position="147"/>
        <end position="187"/>
    </location>
</feature>
<dbReference type="InterPro" id="IPR053826">
    <property type="entry name" value="WDR75"/>
</dbReference>
<feature type="domain" description="WD repeat-containing protein 75 second beta-propeller" evidence="9">
    <location>
        <begin position="42"/>
        <end position="387"/>
    </location>
</feature>
<keyword evidence="2" id="KW-0690">Ribosome biogenesis</keyword>
<evidence type="ECO:0000256" key="6">
    <source>
        <dbReference type="ARBA" id="ARBA00023163"/>
    </source>
</evidence>
<dbReference type="GO" id="GO:2000234">
    <property type="term" value="P:positive regulation of rRNA processing"/>
    <property type="evidence" value="ECO:0007669"/>
    <property type="project" value="TreeGrafter"/>
</dbReference>
<proteinExistence type="predicted"/>
<protein>
    <submittedName>
        <fullName evidence="10">WD repeat-containing protein 75</fullName>
    </submittedName>
</protein>
<dbReference type="Gene3D" id="2.130.10.10">
    <property type="entry name" value="YVTN repeat-like/Quinoprotein amine dehydrogenase"/>
    <property type="match status" value="1"/>
</dbReference>
<evidence type="ECO:0000313" key="11">
    <source>
        <dbReference type="Proteomes" id="UP001174909"/>
    </source>
</evidence>
<name>A0AA35R3H6_GEOBA</name>
<evidence type="ECO:0000256" key="3">
    <source>
        <dbReference type="ARBA" id="ARBA00022552"/>
    </source>
</evidence>
<evidence type="ECO:0000256" key="4">
    <source>
        <dbReference type="ARBA" id="ARBA00022574"/>
    </source>
</evidence>
<gene>
    <name evidence="10" type="ORF">GBAR_LOCUS3276</name>
</gene>
<dbReference type="GO" id="GO:0032040">
    <property type="term" value="C:small-subunit processome"/>
    <property type="evidence" value="ECO:0007669"/>
    <property type="project" value="InterPro"/>
</dbReference>
<dbReference type="GO" id="GO:0045943">
    <property type="term" value="P:positive regulation of transcription by RNA polymerase I"/>
    <property type="evidence" value="ECO:0007669"/>
    <property type="project" value="InterPro"/>
</dbReference>
<dbReference type="EMBL" id="CASHTH010000454">
    <property type="protein sequence ID" value="CAI8001887.1"/>
    <property type="molecule type" value="Genomic_DNA"/>
</dbReference>
<comment type="subcellular location">
    <subcellularLocation>
        <location evidence="1">Nucleus</location>
        <location evidence="1">Nucleolus</location>
    </subcellularLocation>
</comment>
<dbReference type="SUPFAM" id="SSF50978">
    <property type="entry name" value="WD40 repeat-like"/>
    <property type="match status" value="1"/>
</dbReference>
<evidence type="ECO:0000256" key="7">
    <source>
        <dbReference type="ARBA" id="ARBA00023242"/>
    </source>
</evidence>
<sequence length="530" mass="57723">MASTNPVIQVVSGLNNNVEWTVGGLRRSHTQTPGENGMRTGLVWDPRSLSFVTNSNSGSLQWYRPDLDQVTCQLDVTGLNYVSRRDEPLVLMTVEHAAFSSDGHWLATIEWRDDGKTTPELRLKFWQFTASSQEFELNTCVEPPHNGKVTSLSFQPPPPPPRNSLSSSTSLAGKSTGSAPPLAAVSTSEDGNVKTWVLLGGAEERGGDASWACRSVAYYQCLPCRGACFSRDGSLLATNFKKCLTLWDPYTCELRKVFSSPFPPETFSQHTFGSKTSSHYLISTTDRHLIVWDLLRCSVLWSVAVDVAVLVADPVAPMAAAFVPSKQGTTHLYVFDPSSPAPVNVWESVCSEPVTSAAYAHATSPARESRGGGGEERTSKLYFQTSSQVLYQVSNEGEDHPVINTAKVVMQKGREEQSRQAFFEVFGKATKGAVEPNTASSVNHSVRLRGKLKVWDTAPHALPPLTSLAPLFLGSLLPSKRPGSSRGEMEDLESGSYTIHTESGHLMLIVCILYIHGCRWRGGREGLGGG</sequence>
<dbReference type="InterPro" id="IPR057644">
    <property type="entry name" value="Beta-prop_WDR75_2nd"/>
</dbReference>
<evidence type="ECO:0000256" key="5">
    <source>
        <dbReference type="ARBA" id="ARBA00022737"/>
    </source>
</evidence>
<evidence type="ECO:0000259" key="9">
    <source>
        <dbReference type="Pfam" id="PF23769"/>
    </source>
</evidence>
<keyword evidence="7" id="KW-0539">Nucleus</keyword>
<dbReference type="AlphaFoldDB" id="A0AA35R3H6"/>
<dbReference type="InterPro" id="IPR015943">
    <property type="entry name" value="WD40/YVTN_repeat-like_dom_sf"/>
</dbReference>
<feature type="compositionally biased region" description="Low complexity" evidence="8">
    <location>
        <begin position="163"/>
        <end position="178"/>
    </location>
</feature>
<dbReference type="GO" id="GO:0003723">
    <property type="term" value="F:RNA binding"/>
    <property type="evidence" value="ECO:0007669"/>
    <property type="project" value="InterPro"/>
</dbReference>
<organism evidence="10 11">
    <name type="scientific">Geodia barretti</name>
    <name type="common">Barrett's horny sponge</name>
    <dbReference type="NCBI Taxonomy" id="519541"/>
    <lineage>
        <taxon>Eukaryota</taxon>
        <taxon>Metazoa</taxon>
        <taxon>Porifera</taxon>
        <taxon>Demospongiae</taxon>
        <taxon>Heteroscleromorpha</taxon>
        <taxon>Tetractinellida</taxon>
        <taxon>Astrophorina</taxon>
        <taxon>Geodiidae</taxon>
        <taxon>Geodia</taxon>
    </lineage>
</organism>
<keyword evidence="11" id="KW-1185">Reference proteome</keyword>
<dbReference type="Pfam" id="PF23769">
    <property type="entry name" value="Beta-prop_WDR75_2nd"/>
    <property type="match status" value="1"/>
</dbReference>
<dbReference type="GO" id="GO:0006364">
    <property type="term" value="P:rRNA processing"/>
    <property type="evidence" value="ECO:0007669"/>
    <property type="project" value="UniProtKB-KW"/>
</dbReference>
<keyword evidence="3" id="KW-0698">rRNA processing</keyword>
<dbReference type="PANTHER" id="PTHR44215:SF1">
    <property type="entry name" value="WD REPEAT-CONTAINING PROTEIN 75"/>
    <property type="match status" value="1"/>
</dbReference>